<name>A0A1H4R6V0_9NOCA</name>
<dbReference type="CDD" id="cd03809">
    <property type="entry name" value="GT4_MtfB-like"/>
    <property type="match status" value="1"/>
</dbReference>
<keyword evidence="1 3" id="KW-0808">Transferase</keyword>
<feature type="domain" description="Glycosyl transferase family 1" evidence="2">
    <location>
        <begin position="183"/>
        <end position="322"/>
    </location>
</feature>
<evidence type="ECO:0000313" key="4">
    <source>
        <dbReference type="Proteomes" id="UP000183561"/>
    </source>
</evidence>
<dbReference type="GO" id="GO:0016757">
    <property type="term" value="F:glycosyltransferase activity"/>
    <property type="evidence" value="ECO:0007669"/>
    <property type="project" value="InterPro"/>
</dbReference>
<evidence type="ECO:0000259" key="2">
    <source>
        <dbReference type="Pfam" id="PF00534"/>
    </source>
</evidence>
<dbReference type="GO" id="GO:0009103">
    <property type="term" value="P:lipopolysaccharide biosynthetic process"/>
    <property type="evidence" value="ECO:0007669"/>
    <property type="project" value="TreeGrafter"/>
</dbReference>
<reference evidence="4" key="1">
    <citation type="submission" date="2016-10" db="EMBL/GenBank/DDBJ databases">
        <authorList>
            <person name="Varghese N."/>
            <person name="Submissions S."/>
        </authorList>
    </citation>
    <scope>NUCLEOTIDE SEQUENCE [LARGE SCALE GENOMIC DNA]</scope>
    <source>
        <strain evidence="4">DSM 44498</strain>
    </source>
</reference>
<dbReference type="RefSeq" id="WP_072937503.1">
    <property type="nucleotide sequence ID" value="NZ_CP070609.1"/>
</dbReference>
<gene>
    <name evidence="3" type="ORF">SAMN04490239_3501</name>
</gene>
<dbReference type="PANTHER" id="PTHR46401">
    <property type="entry name" value="GLYCOSYLTRANSFERASE WBBK-RELATED"/>
    <property type="match status" value="1"/>
</dbReference>
<dbReference type="SUPFAM" id="SSF53756">
    <property type="entry name" value="UDP-Glycosyltransferase/glycogen phosphorylase"/>
    <property type="match status" value="1"/>
</dbReference>
<dbReference type="InterPro" id="IPR001296">
    <property type="entry name" value="Glyco_trans_1"/>
</dbReference>
<dbReference type="EMBL" id="FNSV01000005">
    <property type="protein sequence ID" value="SEC27557.1"/>
    <property type="molecule type" value="Genomic_DNA"/>
</dbReference>
<dbReference type="AlphaFoldDB" id="A0A1H4R6V0"/>
<evidence type="ECO:0000313" key="3">
    <source>
        <dbReference type="EMBL" id="SEC27557.1"/>
    </source>
</evidence>
<dbReference type="OrthoDB" id="9801609at2"/>
<keyword evidence="4" id="KW-1185">Reference proteome</keyword>
<dbReference type="Proteomes" id="UP000183561">
    <property type="component" value="Unassembled WGS sequence"/>
</dbReference>
<evidence type="ECO:0000256" key="1">
    <source>
        <dbReference type="ARBA" id="ARBA00022679"/>
    </source>
</evidence>
<protein>
    <submittedName>
        <fullName evidence="3">Glycosyltransferase involved in cell wall bisynthesis</fullName>
    </submittedName>
</protein>
<sequence length="362" mass="39558">MRILVDAYWWVDGPYSNRLVLREIVGGWRSAFPDDELVLAIPSKWSDSDAELPAGVERISTRMRRHPAINAIELPLYLKSGRDFDAMFLQNFGAPTSSAAVLVHDVLFQSNPEWFTKIERLYLSAIPILAKRTGLVMTTTQHEAKRVVAHNSLSSEVAVTGLGLSTTLLTVPARKPWFGLKSHAFLLTVGRLNVRKNLENTIAAAIESGAISEHFPLVVVGQRSGRFSESGVVRSGVATGAVMFVEFAPDDELRWLYENCALFCFLSLGEGYGLPPVEAAYFGAPVLASDIPVFRENLGEAAAYVDPNDVSAISNAITDLLAPARRERGHTTLPGAEGRITGDWDFTVETIRTAIAELADST</sequence>
<dbReference type="Gene3D" id="3.40.50.2000">
    <property type="entry name" value="Glycogen Phosphorylase B"/>
    <property type="match status" value="1"/>
</dbReference>
<dbReference type="Pfam" id="PF00534">
    <property type="entry name" value="Glycos_transf_1"/>
    <property type="match status" value="1"/>
</dbReference>
<proteinExistence type="predicted"/>
<dbReference type="PANTHER" id="PTHR46401:SF2">
    <property type="entry name" value="GLYCOSYLTRANSFERASE WBBK-RELATED"/>
    <property type="match status" value="1"/>
</dbReference>
<organism evidence="3 4">
    <name type="scientific">Rhodococcus koreensis</name>
    <dbReference type="NCBI Taxonomy" id="99653"/>
    <lineage>
        <taxon>Bacteria</taxon>
        <taxon>Bacillati</taxon>
        <taxon>Actinomycetota</taxon>
        <taxon>Actinomycetes</taxon>
        <taxon>Mycobacteriales</taxon>
        <taxon>Nocardiaceae</taxon>
        <taxon>Rhodococcus</taxon>
    </lineage>
</organism>
<accession>A0A1H4R6V0</accession>